<evidence type="ECO:0000313" key="2">
    <source>
        <dbReference type="Proteomes" id="UP000789901"/>
    </source>
</evidence>
<dbReference type="EMBL" id="CAJVQB010022299">
    <property type="protein sequence ID" value="CAG8799238.1"/>
    <property type="molecule type" value="Genomic_DNA"/>
</dbReference>
<accession>A0ABN7VU58</accession>
<comment type="caution">
    <text evidence="1">The sequence shown here is derived from an EMBL/GenBank/DDBJ whole genome shotgun (WGS) entry which is preliminary data.</text>
</comment>
<reference evidence="1 2" key="1">
    <citation type="submission" date="2021-06" db="EMBL/GenBank/DDBJ databases">
        <authorList>
            <person name="Kallberg Y."/>
            <person name="Tangrot J."/>
            <person name="Rosling A."/>
        </authorList>
    </citation>
    <scope>NUCLEOTIDE SEQUENCE [LARGE SCALE GENOMIC DNA]</scope>
    <source>
        <strain evidence="1 2">120-4 pot B 10/14</strain>
    </source>
</reference>
<feature type="non-terminal residue" evidence="1">
    <location>
        <position position="1"/>
    </location>
</feature>
<sequence length="162" mass="18320">KQQEKSYKYEKLEKYKHATLQAFRICGINTTVITNTTTVAAATATDAITNATAGTLQVASQDNNNFTTSTDTLLCNSKQVFSDIAPATSITRMFVFIVLCEVKLDQILITLNFTVTIKFVTLEIDLLRQFKGLLNLQYECYKFYNLIIKVGINRMTYQKGFN</sequence>
<evidence type="ECO:0000313" key="1">
    <source>
        <dbReference type="EMBL" id="CAG8799238.1"/>
    </source>
</evidence>
<dbReference type="Proteomes" id="UP000789901">
    <property type="component" value="Unassembled WGS sequence"/>
</dbReference>
<organism evidence="1 2">
    <name type="scientific">Gigaspora margarita</name>
    <dbReference type="NCBI Taxonomy" id="4874"/>
    <lineage>
        <taxon>Eukaryota</taxon>
        <taxon>Fungi</taxon>
        <taxon>Fungi incertae sedis</taxon>
        <taxon>Mucoromycota</taxon>
        <taxon>Glomeromycotina</taxon>
        <taxon>Glomeromycetes</taxon>
        <taxon>Diversisporales</taxon>
        <taxon>Gigasporaceae</taxon>
        <taxon>Gigaspora</taxon>
    </lineage>
</organism>
<name>A0ABN7VU58_GIGMA</name>
<keyword evidence="2" id="KW-1185">Reference proteome</keyword>
<proteinExistence type="predicted"/>
<gene>
    <name evidence="1" type="ORF">GMARGA_LOCUS22753</name>
</gene>
<protein>
    <submittedName>
        <fullName evidence="1">2640_t:CDS:1</fullName>
    </submittedName>
</protein>